<dbReference type="GO" id="GO:0005930">
    <property type="term" value="C:axoneme"/>
    <property type="evidence" value="ECO:0007669"/>
    <property type="project" value="UniProtKB-SubCell"/>
</dbReference>
<dbReference type="GO" id="GO:0015630">
    <property type="term" value="C:microtubule cytoskeleton"/>
    <property type="evidence" value="ECO:0007669"/>
    <property type="project" value="UniProtKB-ARBA"/>
</dbReference>
<evidence type="ECO:0000256" key="1">
    <source>
        <dbReference type="ARBA" id="ARBA00004430"/>
    </source>
</evidence>
<protein>
    <recommendedName>
        <fullName evidence="6">Ciliary microtubule inner protein 2C</fullName>
    </recommendedName>
</protein>
<organism evidence="9">
    <name type="scientific">Neodiprion lecontei</name>
    <name type="common">Redheaded pine sawfly</name>
    <dbReference type="NCBI Taxonomy" id="441921"/>
    <lineage>
        <taxon>Eukaryota</taxon>
        <taxon>Metazoa</taxon>
        <taxon>Ecdysozoa</taxon>
        <taxon>Arthropoda</taxon>
        <taxon>Hexapoda</taxon>
        <taxon>Insecta</taxon>
        <taxon>Pterygota</taxon>
        <taxon>Neoptera</taxon>
        <taxon>Endopterygota</taxon>
        <taxon>Hymenoptera</taxon>
        <taxon>Tenthredinoidea</taxon>
        <taxon>Diprionidae</taxon>
        <taxon>Diprioninae</taxon>
        <taxon>Neodiprion</taxon>
    </lineage>
</organism>
<evidence type="ECO:0000256" key="2">
    <source>
        <dbReference type="ARBA" id="ARBA00022490"/>
    </source>
</evidence>
<name>A0A6J0BWI8_NEOLC</name>
<dbReference type="KEGG" id="nlo:107223314"/>
<dbReference type="PANTHER" id="PTHR34924:SF1">
    <property type="entry name" value="PROTEIN FAM166C"/>
    <property type="match status" value="1"/>
</dbReference>
<dbReference type="Pfam" id="PF10629">
    <property type="entry name" value="CMI2B-like"/>
    <property type="match status" value="1"/>
</dbReference>
<comment type="similarity">
    <text evidence="5">Belongs to the CIMIP2 family.</text>
</comment>
<evidence type="ECO:0000256" key="3">
    <source>
        <dbReference type="ARBA" id="ARBA00023212"/>
    </source>
</evidence>
<keyword evidence="3" id="KW-0206">Cytoskeleton</keyword>
<dbReference type="InterPro" id="IPR052329">
    <property type="entry name" value="CIMIP2C"/>
</dbReference>
<dbReference type="InParanoid" id="A0A6J0BWI8"/>
<evidence type="ECO:0000256" key="6">
    <source>
        <dbReference type="ARBA" id="ARBA00041160"/>
    </source>
</evidence>
<gene>
    <name evidence="9" type="primary">LOC107223314</name>
</gene>
<dbReference type="OrthoDB" id="8181742at2759"/>
<accession>A0A6J0BWI8</accession>
<feature type="domain" description="Ciliary microtubule inner protein 2A-C-like" evidence="7">
    <location>
        <begin position="17"/>
        <end position="80"/>
    </location>
</feature>
<evidence type="ECO:0000256" key="5">
    <source>
        <dbReference type="ARBA" id="ARBA00035661"/>
    </source>
</evidence>
<dbReference type="GeneID" id="107223314"/>
<dbReference type="InterPro" id="IPR018902">
    <property type="entry name" value="CMI2A-C-like_dom"/>
</dbReference>
<dbReference type="PANTHER" id="PTHR34924">
    <property type="entry name" value="UPF0573 PROTEIN C2ORF70"/>
    <property type="match status" value="1"/>
</dbReference>
<evidence type="ECO:0000313" key="8">
    <source>
        <dbReference type="Proteomes" id="UP000829291"/>
    </source>
</evidence>
<keyword evidence="2" id="KW-0963">Cytoplasm</keyword>
<proteinExistence type="inferred from homology"/>
<comment type="subcellular location">
    <subcellularLocation>
        <location evidence="1">Cytoplasm</location>
        <location evidence="1">Cytoskeleton</location>
        <location evidence="1">Cilium axoneme</location>
    </subcellularLocation>
</comment>
<keyword evidence="4" id="KW-0966">Cell projection</keyword>
<dbReference type="AlphaFoldDB" id="A0A6J0BWI8"/>
<sequence length="201" mass="22990">MVMGNRNLSENQATFYPPSLNPAYMGAHPPIKVGGSSYEGGTVSYFQSYRNETLSRFSMPPYEWGLQSTPYSPRPDLVAAAKVRDYNRSLSVPRNNITTIDAGRMREIDDLYKGVQMHRQQYKDHTGSLHPLSFFKADEYPFQCSPTLVPTYFSKHPETYTEYKRPPVLPLTFERATKTPYMPEFAFPGIYSPGNCIAYKR</sequence>
<evidence type="ECO:0000259" key="7">
    <source>
        <dbReference type="Pfam" id="PF10629"/>
    </source>
</evidence>
<evidence type="ECO:0000256" key="4">
    <source>
        <dbReference type="ARBA" id="ARBA00023273"/>
    </source>
</evidence>
<dbReference type="Proteomes" id="UP000829291">
    <property type="component" value="Chromosome 1"/>
</dbReference>
<evidence type="ECO:0000313" key="9">
    <source>
        <dbReference type="RefSeq" id="XP_015518448.1"/>
    </source>
</evidence>
<reference evidence="9" key="1">
    <citation type="submission" date="2025-08" db="UniProtKB">
        <authorList>
            <consortium name="RefSeq"/>
        </authorList>
    </citation>
    <scope>IDENTIFICATION</scope>
    <source>
        <tissue evidence="9">Thorax and Abdomen</tissue>
    </source>
</reference>
<dbReference type="RefSeq" id="XP_015518448.1">
    <property type="nucleotide sequence ID" value="XM_015662962.2"/>
</dbReference>
<keyword evidence="8" id="KW-1185">Reference proteome</keyword>